<accession>A0A0V0RCU5</accession>
<sequence length="120" mass="13168">MIVVQTGLRAVKSQASRGFVSEPQCDEYFSGSSSRGMTVYSPAFPFSLGLSLCRNVSISSPLCWFVVLVLVTCWDAWLGPFHLSLVAMATKIITSTARPTIKPTMMIQPGVPKDEVFDYL</sequence>
<dbReference type="Proteomes" id="UP000054630">
    <property type="component" value="Unassembled WGS sequence"/>
</dbReference>
<name>A0A0V0RCU5_9BILA</name>
<dbReference type="EMBL" id="JYDL01000500">
    <property type="protein sequence ID" value="KRX12333.1"/>
    <property type="molecule type" value="Genomic_DNA"/>
</dbReference>
<keyword evidence="1" id="KW-0472">Membrane</keyword>
<protein>
    <submittedName>
        <fullName evidence="2">Uncharacterized protein</fullName>
    </submittedName>
</protein>
<keyword evidence="3" id="KW-1185">Reference proteome</keyword>
<proteinExistence type="predicted"/>
<evidence type="ECO:0000256" key="1">
    <source>
        <dbReference type="SAM" id="Phobius"/>
    </source>
</evidence>
<keyword evidence="1" id="KW-1133">Transmembrane helix</keyword>
<organism evidence="2 3">
    <name type="scientific">Trichinella nelsoni</name>
    <dbReference type="NCBI Taxonomy" id="6336"/>
    <lineage>
        <taxon>Eukaryota</taxon>
        <taxon>Metazoa</taxon>
        <taxon>Ecdysozoa</taxon>
        <taxon>Nematoda</taxon>
        <taxon>Enoplea</taxon>
        <taxon>Dorylaimia</taxon>
        <taxon>Trichinellida</taxon>
        <taxon>Trichinellidae</taxon>
        <taxon>Trichinella</taxon>
    </lineage>
</organism>
<gene>
    <name evidence="2" type="ORF">T07_10721</name>
</gene>
<dbReference type="AlphaFoldDB" id="A0A0V0RCU5"/>
<evidence type="ECO:0000313" key="3">
    <source>
        <dbReference type="Proteomes" id="UP000054630"/>
    </source>
</evidence>
<evidence type="ECO:0000313" key="2">
    <source>
        <dbReference type="EMBL" id="KRX12333.1"/>
    </source>
</evidence>
<feature type="transmembrane region" description="Helical" evidence="1">
    <location>
        <begin position="58"/>
        <end position="78"/>
    </location>
</feature>
<comment type="caution">
    <text evidence="2">The sequence shown here is derived from an EMBL/GenBank/DDBJ whole genome shotgun (WGS) entry which is preliminary data.</text>
</comment>
<reference evidence="2 3" key="1">
    <citation type="submission" date="2015-01" db="EMBL/GenBank/DDBJ databases">
        <title>Evolution of Trichinella species and genotypes.</title>
        <authorList>
            <person name="Korhonen P.K."/>
            <person name="Edoardo P."/>
            <person name="Giuseppe L.R."/>
            <person name="Gasser R.B."/>
        </authorList>
    </citation>
    <scope>NUCLEOTIDE SEQUENCE [LARGE SCALE GENOMIC DNA]</scope>
    <source>
        <strain evidence="2">ISS37</strain>
    </source>
</reference>
<keyword evidence="1" id="KW-0812">Transmembrane</keyword>